<name>A0A7S0BRD0_9RHOD</name>
<dbReference type="Gene3D" id="3.30.70.330">
    <property type="match status" value="1"/>
</dbReference>
<feature type="region of interest" description="Disordered" evidence="5">
    <location>
        <begin position="1"/>
        <end position="96"/>
    </location>
</feature>
<protein>
    <recommendedName>
        <fullName evidence="6">RRM domain-containing protein</fullName>
    </recommendedName>
</protein>
<reference evidence="7" key="1">
    <citation type="submission" date="2021-01" db="EMBL/GenBank/DDBJ databases">
        <authorList>
            <person name="Corre E."/>
            <person name="Pelletier E."/>
            <person name="Niang G."/>
            <person name="Scheremetjew M."/>
            <person name="Finn R."/>
            <person name="Kale V."/>
            <person name="Holt S."/>
            <person name="Cochrane G."/>
            <person name="Meng A."/>
            <person name="Brown T."/>
            <person name="Cohen L."/>
        </authorList>
    </citation>
    <scope>NUCLEOTIDE SEQUENCE</scope>
    <source>
        <strain evidence="7">UTEX LB 2760</strain>
    </source>
</reference>
<evidence type="ECO:0000313" key="7">
    <source>
        <dbReference type="EMBL" id="CAD8401366.1"/>
    </source>
</evidence>
<proteinExistence type="predicted"/>
<keyword evidence="2 4" id="KW-0694">RNA-binding</keyword>
<sequence length="304" mass="34756">MFQNMDSKMISVSKKVKHKGDKALQKVKQGSAKSKVSNRATKPDDDSGKIAKRVRERGSDKTKSKTPGIVTAKKRATGAQQGKKKRTKRYTEIEKLGSSDLLDRAGDVDFVADDVPVKEEPQKKKKRKSKRSKREQIEEEENTARGPAVIYVGHIPHGFYEDQMKEYFSQYGKVERVKLSRSKKTGRSKGYGFIEFESDSVASIAAQSMNGYLMFGQALDVHVVEPGKVHPELFKGTSRVFRTVPWRVIDRRRRNRVRSEADLQRIQKKLTTKERKRREQLTSLGIDYDFPGYEADAKKAEKKR</sequence>
<evidence type="ECO:0000256" key="3">
    <source>
        <dbReference type="ARBA" id="ARBA00023242"/>
    </source>
</evidence>
<evidence type="ECO:0000256" key="4">
    <source>
        <dbReference type="PROSITE-ProRule" id="PRU00176"/>
    </source>
</evidence>
<dbReference type="SUPFAM" id="SSF54928">
    <property type="entry name" value="RNA-binding domain, RBD"/>
    <property type="match status" value="1"/>
</dbReference>
<dbReference type="GO" id="GO:0005730">
    <property type="term" value="C:nucleolus"/>
    <property type="evidence" value="ECO:0007669"/>
    <property type="project" value="UniProtKB-SubCell"/>
</dbReference>
<organism evidence="7">
    <name type="scientific">Rhodosorus marinus</name>
    <dbReference type="NCBI Taxonomy" id="101924"/>
    <lineage>
        <taxon>Eukaryota</taxon>
        <taxon>Rhodophyta</taxon>
        <taxon>Stylonematophyceae</taxon>
        <taxon>Stylonematales</taxon>
        <taxon>Stylonemataceae</taxon>
        <taxon>Rhodosorus</taxon>
    </lineage>
</organism>
<feature type="compositionally biased region" description="Polar residues" evidence="5">
    <location>
        <begin position="31"/>
        <end position="40"/>
    </location>
</feature>
<evidence type="ECO:0000256" key="5">
    <source>
        <dbReference type="SAM" id="MobiDB-lite"/>
    </source>
</evidence>
<keyword evidence="3" id="KW-0539">Nucleus</keyword>
<dbReference type="PANTHER" id="PTHR46754">
    <property type="entry name" value="MKI67 FHA DOMAIN-INTERACTING NUCLEOLAR PHOSPHOPROTEIN"/>
    <property type="match status" value="1"/>
</dbReference>
<feature type="compositionally biased region" description="Basic residues" evidence="5">
    <location>
        <begin position="72"/>
        <end position="88"/>
    </location>
</feature>
<dbReference type="CDD" id="cd12307">
    <property type="entry name" value="RRM_NIFK_like"/>
    <property type="match status" value="1"/>
</dbReference>
<dbReference type="InterPro" id="IPR035979">
    <property type="entry name" value="RBD_domain_sf"/>
</dbReference>
<dbReference type="PROSITE" id="PS50102">
    <property type="entry name" value="RRM"/>
    <property type="match status" value="1"/>
</dbReference>
<evidence type="ECO:0000256" key="1">
    <source>
        <dbReference type="ARBA" id="ARBA00004604"/>
    </source>
</evidence>
<feature type="region of interest" description="Disordered" evidence="5">
    <location>
        <begin position="113"/>
        <end position="142"/>
    </location>
</feature>
<dbReference type="InterPro" id="IPR012677">
    <property type="entry name" value="Nucleotide-bd_a/b_plait_sf"/>
</dbReference>
<evidence type="ECO:0000259" key="6">
    <source>
        <dbReference type="PROSITE" id="PS50102"/>
    </source>
</evidence>
<evidence type="ECO:0000256" key="2">
    <source>
        <dbReference type="ARBA" id="ARBA00022884"/>
    </source>
</evidence>
<feature type="domain" description="RRM" evidence="6">
    <location>
        <begin position="148"/>
        <end position="226"/>
    </location>
</feature>
<dbReference type="AlphaFoldDB" id="A0A7S0BRD0"/>
<gene>
    <name evidence="7" type="ORF">RMAR0315_LOCUS11370</name>
</gene>
<accession>A0A7S0BRD0</accession>
<dbReference type="InterPro" id="IPR000504">
    <property type="entry name" value="RRM_dom"/>
</dbReference>
<comment type="subcellular location">
    <subcellularLocation>
        <location evidence="1">Nucleus</location>
        <location evidence="1">Nucleolus</location>
    </subcellularLocation>
</comment>
<dbReference type="SMART" id="SM00360">
    <property type="entry name" value="RRM"/>
    <property type="match status" value="1"/>
</dbReference>
<feature type="compositionally biased region" description="Basic residues" evidence="5">
    <location>
        <begin position="123"/>
        <end position="133"/>
    </location>
</feature>
<dbReference type="EMBL" id="HBEK01020849">
    <property type="protein sequence ID" value="CAD8401366.1"/>
    <property type="molecule type" value="Transcribed_RNA"/>
</dbReference>
<dbReference type="GO" id="GO:0003723">
    <property type="term" value="F:RNA binding"/>
    <property type="evidence" value="ECO:0007669"/>
    <property type="project" value="UniProtKB-UniRule"/>
</dbReference>
<dbReference type="Pfam" id="PF00076">
    <property type="entry name" value="RRM_1"/>
    <property type="match status" value="1"/>
</dbReference>